<dbReference type="Proteomes" id="UP000033815">
    <property type="component" value="Unassembled WGS sequence"/>
</dbReference>
<gene>
    <name evidence="2" type="ORF">UW25_C0004G0212</name>
</gene>
<dbReference type="EMBL" id="LCHP01000004">
    <property type="protein sequence ID" value="KKT36884.1"/>
    <property type="molecule type" value="Genomic_DNA"/>
</dbReference>
<protein>
    <submittedName>
        <fullName evidence="2">Uncharacterized protein</fullName>
    </submittedName>
</protein>
<keyword evidence="1" id="KW-0812">Transmembrane</keyword>
<feature type="transmembrane region" description="Helical" evidence="1">
    <location>
        <begin position="12"/>
        <end position="35"/>
    </location>
</feature>
<evidence type="ECO:0000313" key="3">
    <source>
        <dbReference type="Proteomes" id="UP000033815"/>
    </source>
</evidence>
<accession>A0A837II85</accession>
<keyword evidence="1" id="KW-0472">Membrane</keyword>
<dbReference type="AlphaFoldDB" id="A0A837II85"/>
<comment type="caution">
    <text evidence="2">The sequence shown here is derived from an EMBL/GenBank/DDBJ whole genome shotgun (WGS) entry which is preliminary data.</text>
</comment>
<name>A0A837II85_9BACT</name>
<evidence type="ECO:0000313" key="2">
    <source>
        <dbReference type="EMBL" id="KKT36884.1"/>
    </source>
</evidence>
<evidence type="ECO:0000256" key="1">
    <source>
        <dbReference type="SAM" id="Phobius"/>
    </source>
</evidence>
<reference evidence="2 3" key="1">
    <citation type="journal article" date="2015" name="Nature">
        <title>rRNA introns, odd ribosomes, and small enigmatic genomes across a large radiation of phyla.</title>
        <authorList>
            <person name="Brown C.T."/>
            <person name="Hug L.A."/>
            <person name="Thomas B.C."/>
            <person name="Sharon I."/>
            <person name="Castelle C.J."/>
            <person name="Singh A."/>
            <person name="Wilkins M.J."/>
            <person name="Williams K.H."/>
            <person name="Banfield J.F."/>
        </authorList>
    </citation>
    <scope>NUCLEOTIDE SEQUENCE [LARGE SCALE GENOMIC DNA]</scope>
</reference>
<proteinExistence type="predicted"/>
<sequence>MPMDAFAKMDIFFLVTTVAVVVIAIFVAVLLYYILRTAKDVSEVIHIVRRESERFAKGASSARERIKGRGGNLLQSFIAFVQSLAPTRKRGQKDIK</sequence>
<keyword evidence="1" id="KW-1133">Transmembrane helix</keyword>
<organism evidence="2 3">
    <name type="scientific">Candidatus Nomurabacteria bacterium GW2011_GWB1_44_12</name>
    <dbReference type="NCBI Taxonomy" id="1618748"/>
    <lineage>
        <taxon>Bacteria</taxon>
        <taxon>Candidatus Nomuraibacteriota</taxon>
    </lineage>
</organism>